<sequence>MENRDLIYNLPITIMKQSKSFVAYCPILDISTAGKSEKDVKTKFVELVSIFIEELVEAGTLTEVLSELGWKKSQNKWTPPKVLNSKFVSIRSPLFA</sequence>
<organism evidence="1 2">
    <name type="scientific">Candidatus Taylorbacteria bacterium RIFOXYD2_FULL_36_9</name>
    <dbReference type="NCBI Taxonomy" id="1802338"/>
    <lineage>
        <taxon>Bacteria</taxon>
        <taxon>Candidatus Tayloriibacteriota</taxon>
    </lineage>
</organism>
<comment type="caution">
    <text evidence="1">The sequence shown here is derived from an EMBL/GenBank/DDBJ whole genome shotgun (WGS) entry which is preliminary data.</text>
</comment>
<protein>
    <recommendedName>
        <fullName evidence="3">HicB-like antitoxin of toxin-antitoxin system domain-containing protein</fullName>
    </recommendedName>
</protein>
<proteinExistence type="predicted"/>
<dbReference type="Proteomes" id="UP000176965">
    <property type="component" value="Unassembled WGS sequence"/>
</dbReference>
<dbReference type="EMBL" id="MHSQ01000005">
    <property type="protein sequence ID" value="OHA47587.1"/>
    <property type="molecule type" value="Genomic_DNA"/>
</dbReference>
<evidence type="ECO:0000313" key="1">
    <source>
        <dbReference type="EMBL" id="OHA47587.1"/>
    </source>
</evidence>
<accession>A0A1G2PH11</accession>
<reference evidence="1 2" key="1">
    <citation type="journal article" date="2016" name="Nat. Commun.">
        <title>Thousands of microbial genomes shed light on interconnected biogeochemical processes in an aquifer system.</title>
        <authorList>
            <person name="Anantharaman K."/>
            <person name="Brown C.T."/>
            <person name="Hug L.A."/>
            <person name="Sharon I."/>
            <person name="Castelle C.J."/>
            <person name="Probst A.J."/>
            <person name="Thomas B.C."/>
            <person name="Singh A."/>
            <person name="Wilkins M.J."/>
            <person name="Karaoz U."/>
            <person name="Brodie E.L."/>
            <person name="Williams K.H."/>
            <person name="Hubbard S.S."/>
            <person name="Banfield J.F."/>
        </authorList>
    </citation>
    <scope>NUCLEOTIDE SEQUENCE [LARGE SCALE GENOMIC DNA]</scope>
</reference>
<dbReference type="AlphaFoldDB" id="A0A1G2PH11"/>
<evidence type="ECO:0000313" key="2">
    <source>
        <dbReference type="Proteomes" id="UP000176965"/>
    </source>
</evidence>
<gene>
    <name evidence="1" type="ORF">A2541_02150</name>
</gene>
<evidence type="ECO:0008006" key="3">
    <source>
        <dbReference type="Google" id="ProtNLM"/>
    </source>
</evidence>
<name>A0A1G2PH11_9BACT</name>